<dbReference type="AlphaFoldDB" id="A0A517W317"/>
<dbReference type="EMBL" id="CP037920">
    <property type="protein sequence ID" value="QDT99661.1"/>
    <property type="molecule type" value="Genomic_DNA"/>
</dbReference>
<dbReference type="InterPro" id="IPR050300">
    <property type="entry name" value="GDXG_lipolytic_enzyme"/>
</dbReference>
<name>A0A517W317_9PLAN</name>
<proteinExistence type="predicted"/>
<dbReference type="KEGG" id="gaw:V144x_51740"/>
<evidence type="ECO:0000259" key="2">
    <source>
        <dbReference type="Pfam" id="PF20434"/>
    </source>
</evidence>
<dbReference type="InterPro" id="IPR049492">
    <property type="entry name" value="BD-FAE-like_dom"/>
</dbReference>
<feature type="domain" description="BD-FAE-like" evidence="2">
    <location>
        <begin position="61"/>
        <end position="257"/>
    </location>
</feature>
<dbReference type="Pfam" id="PF20434">
    <property type="entry name" value="BD-FAE"/>
    <property type="match status" value="1"/>
</dbReference>
<sequence length="306" mass="34611">MIDKSFFNTRSWMICVLSIIYLTLFNAMTFSEQQPVPQKFKTIRNIPYDTTIKLGKHFKSLDLYIPASGKNHPIVIWVHGGGWKIGDKRGVNNKPQFFTEHGFILASINYRLYPQATYDQQAQDVAEAIHWVREHAKKYGGNPDQIFLMGHSAGAHLVALVSTNPAYLKRESLSLKSIKGTILLDGAGYDISERIRTAGPTAKRLYTTIFGTDEKTWKTASPITYIHEKQSIPPFLIVHVAERAESRRQSESLEKQLRSKGISSKVVSAQGKTHLTINREIGLSDDVPTQKILEFLKNVRKPSQDK</sequence>
<dbReference type="PANTHER" id="PTHR48081">
    <property type="entry name" value="AB HYDROLASE SUPERFAMILY PROTEIN C4A8.06C"/>
    <property type="match status" value="1"/>
</dbReference>
<protein>
    <submittedName>
        <fullName evidence="3">Carboxylesterase NlhH</fullName>
        <ecNumber evidence="3">3.1.1.1</ecNumber>
    </submittedName>
</protein>
<evidence type="ECO:0000313" key="4">
    <source>
        <dbReference type="Proteomes" id="UP000318704"/>
    </source>
</evidence>
<gene>
    <name evidence="3" type="primary">nlhH_7</name>
    <name evidence="3" type="ORF">V144x_51740</name>
</gene>
<dbReference type="Proteomes" id="UP000318704">
    <property type="component" value="Chromosome"/>
</dbReference>
<dbReference type="PANTHER" id="PTHR48081:SF33">
    <property type="entry name" value="KYNURENINE FORMAMIDASE"/>
    <property type="match status" value="1"/>
</dbReference>
<evidence type="ECO:0000313" key="3">
    <source>
        <dbReference type="EMBL" id="QDT99661.1"/>
    </source>
</evidence>
<dbReference type="GO" id="GO:0106435">
    <property type="term" value="F:carboxylesterase activity"/>
    <property type="evidence" value="ECO:0007669"/>
    <property type="project" value="UniProtKB-EC"/>
</dbReference>
<dbReference type="Gene3D" id="3.40.50.1820">
    <property type="entry name" value="alpha/beta hydrolase"/>
    <property type="match status" value="1"/>
</dbReference>
<reference evidence="3 4" key="1">
    <citation type="submission" date="2019-03" db="EMBL/GenBank/DDBJ databases">
        <title>Deep-cultivation of Planctomycetes and their phenomic and genomic characterization uncovers novel biology.</title>
        <authorList>
            <person name="Wiegand S."/>
            <person name="Jogler M."/>
            <person name="Boedeker C."/>
            <person name="Pinto D."/>
            <person name="Vollmers J."/>
            <person name="Rivas-Marin E."/>
            <person name="Kohn T."/>
            <person name="Peeters S.H."/>
            <person name="Heuer A."/>
            <person name="Rast P."/>
            <person name="Oberbeckmann S."/>
            <person name="Bunk B."/>
            <person name="Jeske O."/>
            <person name="Meyerdierks A."/>
            <person name="Storesund J.E."/>
            <person name="Kallscheuer N."/>
            <person name="Luecker S."/>
            <person name="Lage O.M."/>
            <person name="Pohl T."/>
            <person name="Merkel B.J."/>
            <person name="Hornburger P."/>
            <person name="Mueller R.-W."/>
            <person name="Bruemmer F."/>
            <person name="Labrenz M."/>
            <person name="Spormann A.M."/>
            <person name="Op den Camp H."/>
            <person name="Overmann J."/>
            <person name="Amann R."/>
            <person name="Jetten M.S.M."/>
            <person name="Mascher T."/>
            <person name="Medema M.H."/>
            <person name="Devos D.P."/>
            <person name="Kaster A.-K."/>
            <person name="Ovreas L."/>
            <person name="Rohde M."/>
            <person name="Galperin M.Y."/>
            <person name="Jogler C."/>
        </authorList>
    </citation>
    <scope>NUCLEOTIDE SEQUENCE [LARGE SCALE GENOMIC DNA]</scope>
    <source>
        <strain evidence="3 4">V144</strain>
    </source>
</reference>
<organism evidence="3 4">
    <name type="scientific">Gimesia aquarii</name>
    <dbReference type="NCBI Taxonomy" id="2527964"/>
    <lineage>
        <taxon>Bacteria</taxon>
        <taxon>Pseudomonadati</taxon>
        <taxon>Planctomycetota</taxon>
        <taxon>Planctomycetia</taxon>
        <taxon>Planctomycetales</taxon>
        <taxon>Planctomycetaceae</taxon>
        <taxon>Gimesia</taxon>
    </lineage>
</organism>
<dbReference type="EC" id="3.1.1.1" evidence="3"/>
<keyword evidence="1 3" id="KW-0378">Hydrolase</keyword>
<evidence type="ECO:0000256" key="1">
    <source>
        <dbReference type="ARBA" id="ARBA00022801"/>
    </source>
</evidence>
<dbReference type="InterPro" id="IPR029058">
    <property type="entry name" value="AB_hydrolase_fold"/>
</dbReference>
<dbReference type="SUPFAM" id="SSF53474">
    <property type="entry name" value="alpha/beta-Hydrolases"/>
    <property type="match status" value="1"/>
</dbReference>
<accession>A0A517W317</accession>